<feature type="transmembrane region" description="Helical" evidence="13">
    <location>
        <begin position="325"/>
        <end position="349"/>
    </location>
</feature>
<feature type="transmembrane region" description="Helical" evidence="13">
    <location>
        <begin position="194"/>
        <end position="219"/>
    </location>
</feature>
<dbReference type="Proteomes" id="UP000245412">
    <property type="component" value="Unassembled WGS sequence"/>
</dbReference>
<gene>
    <name evidence="14" type="ORF">C7383_10284</name>
</gene>
<keyword evidence="6" id="KW-0050">Antiport</keyword>
<evidence type="ECO:0000256" key="7">
    <source>
        <dbReference type="ARBA" id="ARBA00022475"/>
    </source>
</evidence>
<sequence>MKKNVNLLEGPIFPSLTKLALPIMATSLVQMAYNMTDMIWIGRISSNAVAAVGAAGMYMWLANGLAALAKMGAQVKVAHAIGGSDHDRAVSFAQNSLQLGIFFGIVYGLASILLAGPLIGFFNLNSPEVIADAKIYLAITCGTVIFSFLSQILTGIFTAMGNSQTTFTATAIGLVINIILDPVLIFGVGPIPEMGVMGAAIATVFAQLVVAGIFFFHAARDTYLLKRVRIFAKPDGRSLREIIKIGLPTCIQSLIMTSISMIIARLIAGFGDSAVAVQKVGSQIESISWMTADGFAAAVNSFVAQNFGAGNKPRVRKGYSCSMKVVLVWGIFCTLLLILCPGPIFKIFIPEDGLLPLGIDYLQILGVSQLFMCIEITTAGAFSGLGRTVPPSIVSVILTGARIPMALALSATPLGLNGVWWSITISSIFKGLVLLFWYIRYSRKNLA</sequence>
<keyword evidence="9 13" id="KW-1133">Transmembrane helix</keyword>
<feature type="transmembrane region" description="Helical" evidence="13">
    <location>
        <begin position="245"/>
        <end position="267"/>
    </location>
</feature>
<dbReference type="NCBIfam" id="TIGR00797">
    <property type="entry name" value="matE"/>
    <property type="match status" value="1"/>
</dbReference>
<organism evidence="14 15">
    <name type="scientific">Murimonas intestini</name>
    <dbReference type="NCBI Taxonomy" id="1337051"/>
    <lineage>
        <taxon>Bacteria</taxon>
        <taxon>Bacillati</taxon>
        <taxon>Bacillota</taxon>
        <taxon>Clostridia</taxon>
        <taxon>Lachnospirales</taxon>
        <taxon>Lachnospiraceae</taxon>
        <taxon>Murimonas</taxon>
    </lineage>
</organism>
<dbReference type="GO" id="GO:0042910">
    <property type="term" value="F:xenobiotic transmembrane transporter activity"/>
    <property type="evidence" value="ECO:0007669"/>
    <property type="project" value="InterPro"/>
</dbReference>
<dbReference type="GO" id="GO:0005886">
    <property type="term" value="C:plasma membrane"/>
    <property type="evidence" value="ECO:0007669"/>
    <property type="project" value="UniProtKB-SubCell"/>
</dbReference>
<evidence type="ECO:0000313" key="15">
    <source>
        <dbReference type="Proteomes" id="UP000245412"/>
    </source>
</evidence>
<dbReference type="PANTHER" id="PTHR43298">
    <property type="entry name" value="MULTIDRUG RESISTANCE PROTEIN NORM-RELATED"/>
    <property type="match status" value="1"/>
</dbReference>
<keyword evidence="5" id="KW-0813">Transport</keyword>
<feature type="transmembrane region" description="Helical" evidence="13">
    <location>
        <begin position="135"/>
        <end position="160"/>
    </location>
</feature>
<evidence type="ECO:0000256" key="8">
    <source>
        <dbReference type="ARBA" id="ARBA00022692"/>
    </source>
</evidence>
<feature type="transmembrane region" description="Helical" evidence="13">
    <location>
        <begin position="101"/>
        <end position="123"/>
    </location>
</feature>
<protein>
    <recommendedName>
        <fullName evidence="4">Probable multidrug resistance protein NorM</fullName>
    </recommendedName>
    <alternativeName>
        <fullName evidence="12">Multidrug-efflux transporter</fullName>
    </alternativeName>
</protein>
<comment type="caution">
    <text evidence="14">The sequence shown here is derived from an EMBL/GenBank/DDBJ whole genome shotgun (WGS) entry which is preliminary data.</text>
</comment>
<keyword evidence="10" id="KW-0406">Ion transport</keyword>
<evidence type="ECO:0000256" key="1">
    <source>
        <dbReference type="ARBA" id="ARBA00003408"/>
    </source>
</evidence>
<dbReference type="PANTHER" id="PTHR43298:SF2">
    <property type="entry name" value="FMN_FAD EXPORTER YEEO-RELATED"/>
    <property type="match status" value="1"/>
</dbReference>
<keyword evidence="7" id="KW-1003">Cell membrane</keyword>
<proteinExistence type="inferred from homology"/>
<evidence type="ECO:0000256" key="2">
    <source>
        <dbReference type="ARBA" id="ARBA00004651"/>
    </source>
</evidence>
<dbReference type="PIRSF" id="PIRSF006603">
    <property type="entry name" value="DinF"/>
    <property type="match status" value="1"/>
</dbReference>
<dbReference type="InterPro" id="IPR050222">
    <property type="entry name" value="MATE_MdtK"/>
</dbReference>
<evidence type="ECO:0000256" key="12">
    <source>
        <dbReference type="ARBA" id="ARBA00031636"/>
    </source>
</evidence>
<comment type="function">
    <text evidence="1">Multidrug efflux pump.</text>
</comment>
<keyword evidence="15" id="KW-1185">Reference proteome</keyword>
<evidence type="ECO:0000256" key="6">
    <source>
        <dbReference type="ARBA" id="ARBA00022449"/>
    </source>
</evidence>
<dbReference type="CDD" id="cd13140">
    <property type="entry name" value="MATE_like_1"/>
    <property type="match status" value="1"/>
</dbReference>
<evidence type="ECO:0000256" key="13">
    <source>
        <dbReference type="SAM" id="Phobius"/>
    </source>
</evidence>
<dbReference type="InterPro" id="IPR048279">
    <property type="entry name" value="MdtK-like"/>
</dbReference>
<comment type="subcellular location">
    <subcellularLocation>
        <location evidence="2">Cell membrane</location>
        <topology evidence="2">Multi-pass membrane protein</topology>
    </subcellularLocation>
</comment>
<keyword evidence="11 13" id="KW-0472">Membrane</keyword>
<evidence type="ECO:0000256" key="11">
    <source>
        <dbReference type="ARBA" id="ARBA00023136"/>
    </source>
</evidence>
<evidence type="ECO:0000256" key="4">
    <source>
        <dbReference type="ARBA" id="ARBA00020268"/>
    </source>
</evidence>
<name>A0AB73T7L8_9FIRM</name>
<reference evidence="14 15" key="1">
    <citation type="submission" date="2018-05" db="EMBL/GenBank/DDBJ databases">
        <authorList>
            <person name="Goeker M."/>
            <person name="Huntemann M."/>
            <person name="Clum A."/>
            <person name="Pillay M."/>
            <person name="Palaniappan K."/>
            <person name="Varghese N."/>
            <person name="Mikhailova N."/>
            <person name="Stamatis D."/>
            <person name="Reddy T."/>
            <person name="Daum C."/>
            <person name="Shapiro N."/>
            <person name="Ivanova N."/>
            <person name="Kyrpides N."/>
            <person name="Woyke T."/>
        </authorList>
    </citation>
    <scope>NUCLEOTIDE SEQUENCE [LARGE SCALE GENOMIC DNA]</scope>
    <source>
        <strain evidence="14 15">DSM 26524</strain>
    </source>
</reference>
<dbReference type="EMBL" id="QGGY01000002">
    <property type="protein sequence ID" value="PWJ77951.1"/>
    <property type="molecule type" value="Genomic_DNA"/>
</dbReference>
<comment type="similarity">
    <text evidence="3">Belongs to the multi antimicrobial extrusion (MATE) (TC 2.A.66.1) family.</text>
</comment>
<dbReference type="GO" id="GO:0006811">
    <property type="term" value="P:monoatomic ion transport"/>
    <property type="evidence" value="ECO:0007669"/>
    <property type="project" value="UniProtKB-KW"/>
</dbReference>
<evidence type="ECO:0000313" key="14">
    <source>
        <dbReference type="EMBL" id="PWJ77951.1"/>
    </source>
</evidence>
<evidence type="ECO:0000256" key="10">
    <source>
        <dbReference type="ARBA" id="ARBA00023065"/>
    </source>
</evidence>
<dbReference type="Pfam" id="PF01554">
    <property type="entry name" value="MatE"/>
    <property type="match status" value="2"/>
</dbReference>
<evidence type="ECO:0000256" key="5">
    <source>
        <dbReference type="ARBA" id="ARBA00022448"/>
    </source>
</evidence>
<dbReference type="AlphaFoldDB" id="A0AB73T7L8"/>
<feature type="transmembrane region" description="Helical" evidence="13">
    <location>
        <begin position="361"/>
        <end position="385"/>
    </location>
</feature>
<feature type="transmembrane region" description="Helical" evidence="13">
    <location>
        <begin position="39"/>
        <end position="61"/>
    </location>
</feature>
<dbReference type="InterPro" id="IPR002528">
    <property type="entry name" value="MATE_fam"/>
</dbReference>
<evidence type="ECO:0000256" key="9">
    <source>
        <dbReference type="ARBA" id="ARBA00022989"/>
    </source>
</evidence>
<accession>A0AB73T7L8</accession>
<dbReference type="RefSeq" id="WP_109624903.1">
    <property type="nucleotide sequence ID" value="NZ_CABJAT010000002.1"/>
</dbReference>
<feature type="transmembrane region" description="Helical" evidence="13">
    <location>
        <begin position="418"/>
        <end position="439"/>
    </location>
</feature>
<feature type="transmembrane region" description="Helical" evidence="13">
    <location>
        <begin position="392"/>
        <end position="412"/>
    </location>
</feature>
<feature type="transmembrane region" description="Helical" evidence="13">
    <location>
        <begin position="167"/>
        <end position="188"/>
    </location>
</feature>
<keyword evidence="8 13" id="KW-0812">Transmembrane</keyword>
<dbReference type="GO" id="GO:0015297">
    <property type="term" value="F:antiporter activity"/>
    <property type="evidence" value="ECO:0007669"/>
    <property type="project" value="UniProtKB-KW"/>
</dbReference>
<evidence type="ECO:0000256" key="3">
    <source>
        <dbReference type="ARBA" id="ARBA00010199"/>
    </source>
</evidence>